<evidence type="ECO:0000313" key="13">
    <source>
        <dbReference type="Proteomes" id="UP000178427"/>
    </source>
</evidence>
<feature type="binding site" evidence="9">
    <location>
        <position position="33"/>
    </location>
    <ligand>
        <name>ATP</name>
        <dbReference type="ChEBI" id="CHEBI:30616"/>
    </ligand>
</feature>
<keyword evidence="4 9" id="KW-0547">Nucleotide-binding</keyword>
<comment type="subcellular location">
    <subcellularLocation>
        <location evidence="9">Cytoplasm</location>
    </subcellularLocation>
</comment>
<reference evidence="12 13" key="1">
    <citation type="journal article" date="2016" name="Nat. Commun.">
        <title>Thousands of microbial genomes shed light on interconnected biogeochemical processes in an aquifer system.</title>
        <authorList>
            <person name="Anantharaman K."/>
            <person name="Brown C.T."/>
            <person name="Hug L.A."/>
            <person name="Sharon I."/>
            <person name="Castelle C.J."/>
            <person name="Probst A.J."/>
            <person name="Thomas B.C."/>
            <person name="Singh A."/>
            <person name="Wilkins M.J."/>
            <person name="Karaoz U."/>
            <person name="Brodie E.L."/>
            <person name="Williams K.H."/>
            <person name="Hubbard S.S."/>
            <person name="Banfield J.F."/>
        </authorList>
    </citation>
    <scope>NUCLEOTIDE SEQUENCE [LARGE SCALE GENOMIC DNA]</scope>
</reference>
<comment type="caution">
    <text evidence="12">The sequence shown here is derived from an EMBL/GenBank/DDBJ whole genome shotgun (WGS) entry which is preliminary data.</text>
</comment>
<gene>
    <name evidence="9" type="primary">mnmA</name>
    <name evidence="12" type="ORF">A3A40_01950</name>
</gene>
<feature type="active site" description="Cysteine persulfide intermediate" evidence="9">
    <location>
        <position position="194"/>
    </location>
</feature>
<dbReference type="Pfam" id="PF20258">
    <property type="entry name" value="tRNA_Me_trans_C"/>
    <property type="match status" value="1"/>
</dbReference>
<dbReference type="CDD" id="cd01998">
    <property type="entry name" value="MnmA_TRMU-like"/>
    <property type="match status" value="1"/>
</dbReference>
<evidence type="ECO:0000256" key="9">
    <source>
        <dbReference type="HAMAP-Rule" id="MF_00144"/>
    </source>
</evidence>
<evidence type="ECO:0000256" key="4">
    <source>
        <dbReference type="ARBA" id="ARBA00022741"/>
    </source>
</evidence>
<dbReference type="Gene3D" id="2.30.30.280">
    <property type="entry name" value="Adenine nucleotide alpha hydrolases-like domains"/>
    <property type="match status" value="1"/>
</dbReference>
<feature type="region of interest" description="Interaction with tRNA" evidence="9">
    <location>
        <begin position="301"/>
        <end position="302"/>
    </location>
</feature>
<proteinExistence type="inferred from homology"/>
<dbReference type="GO" id="GO:0005737">
    <property type="term" value="C:cytoplasm"/>
    <property type="evidence" value="ECO:0007669"/>
    <property type="project" value="UniProtKB-SubCell"/>
</dbReference>
<evidence type="ECO:0000256" key="3">
    <source>
        <dbReference type="ARBA" id="ARBA00022694"/>
    </source>
</evidence>
<evidence type="ECO:0000256" key="7">
    <source>
        <dbReference type="ARBA" id="ARBA00023157"/>
    </source>
</evidence>
<dbReference type="EC" id="2.8.1.13" evidence="9"/>
<feature type="domain" description="tRNA-specific 2-thiouridylase MnmA-like central" evidence="11">
    <location>
        <begin position="202"/>
        <end position="267"/>
    </location>
</feature>
<feature type="region of interest" description="Interaction with target base in tRNA" evidence="9">
    <location>
        <begin position="91"/>
        <end position="93"/>
    </location>
</feature>
<dbReference type="InterPro" id="IPR014729">
    <property type="entry name" value="Rossmann-like_a/b/a_fold"/>
</dbReference>
<dbReference type="Pfam" id="PF20259">
    <property type="entry name" value="tRNA_Me_trans_M"/>
    <property type="match status" value="1"/>
</dbReference>
<evidence type="ECO:0000259" key="11">
    <source>
        <dbReference type="Pfam" id="PF20259"/>
    </source>
</evidence>
<dbReference type="Proteomes" id="UP000178427">
    <property type="component" value="Unassembled WGS sequence"/>
</dbReference>
<evidence type="ECO:0000256" key="8">
    <source>
        <dbReference type="ARBA" id="ARBA00051542"/>
    </source>
</evidence>
<comment type="similarity">
    <text evidence="9">Belongs to the MnmA/TRMU family.</text>
</comment>
<dbReference type="Pfam" id="PF03054">
    <property type="entry name" value="tRNA_Me_trans"/>
    <property type="match status" value="1"/>
</dbReference>
<dbReference type="GO" id="GO:0002143">
    <property type="term" value="P:tRNA wobble position uridine thiolation"/>
    <property type="evidence" value="ECO:0007669"/>
    <property type="project" value="TreeGrafter"/>
</dbReference>
<dbReference type="InterPro" id="IPR046884">
    <property type="entry name" value="MnmA-like_central"/>
</dbReference>
<feature type="binding site" evidence="9">
    <location>
        <position position="120"/>
    </location>
    <ligand>
        <name>ATP</name>
        <dbReference type="ChEBI" id="CHEBI:30616"/>
    </ligand>
</feature>
<feature type="domain" description="tRNA-specific 2-thiouridylase MnmA-like C-terminal" evidence="10">
    <location>
        <begin position="276"/>
        <end position="348"/>
    </location>
</feature>
<feature type="binding site" evidence="9">
    <location>
        <begin position="7"/>
        <end position="14"/>
    </location>
    <ligand>
        <name>ATP</name>
        <dbReference type="ChEBI" id="CHEBI:30616"/>
    </ligand>
</feature>
<dbReference type="GO" id="GO:0000049">
    <property type="term" value="F:tRNA binding"/>
    <property type="evidence" value="ECO:0007669"/>
    <property type="project" value="UniProtKB-KW"/>
</dbReference>
<dbReference type="NCBIfam" id="TIGR00420">
    <property type="entry name" value="trmU"/>
    <property type="match status" value="1"/>
</dbReference>
<feature type="site" description="Interaction with tRNA" evidence="9">
    <location>
        <position position="332"/>
    </location>
</feature>
<dbReference type="PANTHER" id="PTHR11933">
    <property type="entry name" value="TRNA 5-METHYLAMINOMETHYL-2-THIOURIDYLATE -METHYLTRANSFERASE"/>
    <property type="match status" value="1"/>
</dbReference>
<evidence type="ECO:0000256" key="1">
    <source>
        <dbReference type="ARBA" id="ARBA00022555"/>
    </source>
</evidence>
<dbReference type="PANTHER" id="PTHR11933:SF5">
    <property type="entry name" value="MITOCHONDRIAL TRNA-SPECIFIC 2-THIOURIDYLASE 1"/>
    <property type="match status" value="1"/>
</dbReference>
<dbReference type="InterPro" id="IPR023382">
    <property type="entry name" value="MnmA-like_central_sf"/>
</dbReference>
<feature type="site" description="Interaction with tRNA" evidence="9">
    <location>
        <position position="121"/>
    </location>
</feature>
<dbReference type="AlphaFoldDB" id="A0A1F6EJ99"/>
<comment type="catalytic activity">
    <reaction evidence="8 9">
        <text>S-sulfanyl-L-cysteinyl-[protein] + uridine(34) in tRNA + AH2 + ATP = 2-thiouridine(34) in tRNA + L-cysteinyl-[protein] + A + AMP + diphosphate + H(+)</text>
        <dbReference type="Rhea" id="RHEA:47032"/>
        <dbReference type="Rhea" id="RHEA-COMP:10131"/>
        <dbReference type="Rhea" id="RHEA-COMP:11726"/>
        <dbReference type="Rhea" id="RHEA-COMP:11727"/>
        <dbReference type="Rhea" id="RHEA-COMP:11728"/>
        <dbReference type="ChEBI" id="CHEBI:13193"/>
        <dbReference type="ChEBI" id="CHEBI:15378"/>
        <dbReference type="ChEBI" id="CHEBI:17499"/>
        <dbReference type="ChEBI" id="CHEBI:29950"/>
        <dbReference type="ChEBI" id="CHEBI:30616"/>
        <dbReference type="ChEBI" id="CHEBI:33019"/>
        <dbReference type="ChEBI" id="CHEBI:61963"/>
        <dbReference type="ChEBI" id="CHEBI:65315"/>
        <dbReference type="ChEBI" id="CHEBI:87170"/>
        <dbReference type="ChEBI" id="CHEBI:456215"/>
        <dbReference type="EC" id="2.8.1.13"/>
    </reaction>
</comment>
<evidence type="ECO:0000313" key="12">
    <source>
        <dbReference type="EMBL" id="OGG73730.1"/>
    </source>
</evidence>
<dbReference type="Gene3D" id="2.40.30.10">
    <property type="entry name" value="Translation factors"/>
    <property type="match status" value="1"/>
</dbReference>
<dbReference type="InterPro" id="IPR004506">
    <property type="entry name" value="MnmA-like"/>
</dbReference>
<accession>A0A1F6EJ99</accession>
<comment type="function">
    <text evidence="9">Catalyzes the 2-thiolation of uridine at the wobble position (U34) of tRNA, leading to the formation of s(2)U34.</text>
</comment>
<keyword evidence="5 9" id="KW-0067">ATP-binding</keyword>
<dbReference type="GO" id="GO:0005524">
    <property type="term" value="F:ATP binding"/>
    <property type="evidence" value="ECO:0007669"/>
    <property type="project" value="UniProtKB-KW"/>
</dbReference>
<dbReference type="NCBIfam" id="NF001138">
    <property type="entry name" value="PRK00143.1"/>
    <property type="match status" value="1"/>
</dbReference>
<protein>
    <recommendedName>
        <fullName evidence="9">tRNA-specific 2-thiouridylase MnmA</fullName>
        <ecNumber evidence="9">2.8.1.13</ecNumber>
    </recommendedName>
</protein>
<dbReference type="InterPro" id="IPR046885">
    <property type="entry name" value="MnmA-like_C"/>
</dbReference>
<name>A0A1F6EJ99_9BACT</name>
<dbReference type="SUPFAM" id="SSF52402">
    <property type="entry name" value="Adenine nucleotide alpha hydrolases-like"/>
    <property type="match status" value="1"/>
</dbReference>
<dbReference type="HAMAP" id="MF_00144">
    <property type="entry name" value="tRNA_thiouridyl_MnmA"/>
    <property type="match status" value="1"/>
</dbReference>
<comment type="caution">
    <text evidence="9">Lacks conserved residue(s) required for the propagation of feature annotation.</text>
</comment>
<evidence type="ECO:0000259" key="10">
    <source>
        <dbReference type="Pfam" id="PF20258"/>
    </source>
</evidence>
<dbReference type="STRING" id="1798513.A3A40_01950"/>
<sequence length="354" mass="38942">MQKVFVGLSGGVDSGVSAALLKEQGYEVTGCFIKIWQPEFIECSWREDRLDAMRVAASLGVPFCEIDLSDEYKKEVVDGMVADYARGITPNPDVLCNTSIKFGHFLRWALAEGADYIATGHYARVHHNDIVSRYELLRGKDGNKDQSYFLWQLGQEELSRTIFPVGELTKHEVRALAKRFGLPNSDKPDSQGLCFVGDVSMEEFLARFIPLKPGPVEGVSGKRIGEHQGAALYTIGQRHGFSVGGNASVRSHYVVSADTKGNTVVVSENRADCERKEAYLTDIHWISHAPTLPFACVIQARYREAPIAARVQKENGGISVRTAEPHIFSPGQSLVLFQGDTCFGGGVISVANMR</sequence>
<evidence type="ECO:0000256" key="5">
    <source>
        <dbReference type="ARBA" id="ARBA00022840"/>
    </source>
</evidence>
<keyword evidence="3 9" id="KW-0819">tRNA processing</keyword>
<keyword evidence="6 9" id="KW-0694">RNA-binding</keyword>
<dbReference type="EMBL" id="MFMA01000042">
    <property type="protein sequence ID" value="OGG73730.1"/>
    <property type="molecule type" value="Genomic_DNA"/>
</dbReference>
<evidence type="ECO:0000256" key="6">
    <source>
        <dbReference type="ARBA" id="ARBA00022884"/>
    </source>
</evidence>
<evidence type="ECO:0000256" key="2">
    <source>
        <dbReference type="ARBA" id="ARBA00022679"/>
    </source>
</evidence>
<dbReference type="Gene3D" id="3.40.50.620">
    <property type="entry name" value="HUPs"/>
    <property type="match status" value="1"/>
</dbReference>
<keyword evidence="1 9" id="KW-0820">tRNA-binding</keyword>
<feature type="region of interest" description="Interaction with tRNA" evidence="9">
    <location>
        <begin position="144"/>
        <end position="146"/>
    </location>
</feature>
<keyword evidence="2 9" id="KW-0808">Transferase</keyword>
<keyword evidence="7" id="KW-1015">Disulfide bond</keyword>
<keyword evidence="9" id="KW-0963">Cytoplasm</keyword>
<dbReference type="FunFam" id="3.40.50.620:FF:000115">
    <property type="entry name" value="tRNA-specific 2-thiouridylase MnmA"/>
    <property type="match status" value="1"/>
</dbReference>
<feature type="active site" description="Nucleophile" evidence="9">
    <location>
        <position position="96"/>
    </location>
</feature>
<organism evidence="12 13">
    <name type="scientific">Candidatus Kaiserbacteria bacterium RIFCSPLOWO2_01_FULL_54_20</name>
    <dbReference type="NCBI Taxonomy" id="1798513"/>
    <lineage>
        <taxon>Bacteria</taxon>
        <taxon>Candidatus Kaiseribacteriota</taxon>
    </lineage>
</organism>
<dbReference type="GO" id="GO:0103016">
    <property type="term" value="F:tRNA-uridine 2-sulfurtransferase activity"/>
    <property type="evidence" value="ECO:0007669"/>
    <property type="project" value="UniProtKB-EC"/>
</dbReference>